<feature type="coiled-coil region" evidence="1">
    <location>
        <begin position="70"/>
        <end position="134"/>
    </location>
</feature>
<keyword evidence="2" id="KW-1133">Transmembrane helix</keyword>
<proteinExistence type="predicted"/>
<evidence type="ECO:0000313" key="4">
    <source>
        <dbReference type="Proteomes" id="UP000601361"/>
    </source>
</evidence>
<gene>
    <name evidence="3" type="ORF">GCM10011378_07890</name>
</gene>
<reference evidence="4" key="1">
    <citation type="journal article" date="2019" name="Int. J. Syst. Evol. Microbiol.">
        <title>The Global Catalogue of Microorganisms (GCM) 10K type strain sequencing project: providing services to taxonomists for standard genome sequencing and annotation.</title>
        <authorList>
            <consortium name="The Broad Institute Genomics Platform"/>
            <consortium name="The Broad Institute Genome Sequencing Center for Infectious Disease"/>
            <person name="Wu L."/>
            <person name="Ma J."/>
        </authorList>
    </citation>
    <scope>NUCLEOTIDE SEQUENCE [LARGE SCALE GENOMIC DNA]</scope>
    <source>
        <strain evidence="4">CGMCC 1.12990</strain>
    </source>
</reference>
<keyword evidence="1" id="KW-0175">Coiled coil</keyword>
<feature type="transmembrane region" description="Helical" evidence="2">
    <location>
        <begin position="12"/>
        <end position="34"/>
    </location>
</feature>
<keyword evidence="2" id="KW-0812">Transmembrane</keyword>
<evidence type="ECO:0000256" key="2">
    <source>
        <dbReference type="SAM" id="Phobius"/>
    </source>
</evidence>
<evidence type="ECO:0000256" key="1">
    <source>
        <dbReference type="SAM" id="Coils"/>
    </source>
</evidence>
<accession>A0ABQ1WJA3</accession>
<organism evidence="3 4">
    <name type="scientific">Hymenobacter glacieicola</name>
    <dbReference type="NCBI Taxonomy" id="1562124"/>
    <lineage>
        <taxon>Bacteria</taxon>
        <taxon>Pseudomonadati</taxon>
        <taxon>Bacteroidota</taxon>
        <taxon>Cytophagia</taxon>
        <taxon>Cytophagales</taxon>
        <taxon>Hymenobacteraceae</taxon>
        <taxon>Hymenobacter</taxon>
    </lineage>
</organism>
<protein>
    <recommendedName>
        <fullName evidence="5">DUF4041 domain-containing protein</fullName>
    </recommendedName>
</protein>
<keyword evidence="2" id="KW-0472">Membrane</keyword>
<name>A0ABQ1WJA3_9BACT</name>
<dbReference type="EMBL" id="BMGS01000002">
    <property type="protein sequence ID" value="GGG33847.1"/>
    <property type="molecule type" value="Genomic_DNA"/>
</dbReference>
<evidence type="ECO:0000313" key="3">
    <source>
        <dbReference type="EMBL" id="GGG33847.1"/>
    </source>
</evidence>
<sequence length="255" mass="30180">MTLLQVTSADIIVWRDILLPIFYVGGVIYGSIILTKQVAALKEQVNSQKEIIDRTKTYFEIFDLNKIKEYAKLTEENAQLKTDKVLEELNKKIEEKEQRANELEEKHSILLTSNQKLEEELYTRRQKMENALSEMGRRMLEVELRSTFPEFYAITPYSNWQQDTGGRFGKDVQSLVCQFIDETFPNEDNVLTPVIDQNNRLFNYVKDRNEFFADCYNKDSKNLERALVQRVYFQKLTQWAADYLKIRKFLKEQSI</sequence>
<dbReference type="RefSeq" id="WP_188556521.1">
    <property type="nucleotide sequence ID" value="NZ_BMGS01000002.1"/>
</dbReference>
<dbReference type="Proteomes" id="UP000601361">
    <property type="component" value="Unassembled WGS sequence"/>
</dbReference>
<comment type="caution">
    <text evidence="3">The sequence shown here is derived from an EMBL/GenBank/DDBJ whole genome shotgun (WGS) entry which is preliminary data.</text>
</comment>
<keyword evidence="4" id="KW-1185">Reference proteome</keyword>
<evidence type="ECO:0008006" key="5">
    <source>
        <dbReference type="Google" id="ProtNLM"/>
    </source>
</evidence>